<accession>A0ABW3LWG4</accession>
<feature type="transmembrane region" description="Helical" evidence="1">
    <location>
        <begin position="43"/>
        <end position="64"/>
    </location>
</feature>
<organism evidence="2 3">
    <name type="scientific">Pseudoxanthomonas kaohsiungensis</name>
    <dbReference type="NCBI Taxonomy" id="283923"/>
    <lineage>
        <taxon>Bacteria</taxon>
        <taxon>Pseudomonadati</taxon>
        <taxon>Pseudomonadota</taxon>
        <taxon>Gammaproteobacteria</taxon>
        <taxon>Lysobacterales</taxon>
        <taxon>Lysobacteraceae</taxon>
        <taxon>Pseudoxanthomonas</taxon>
    </lineage>
</organism>
<dbReference type="RefSeq" id="WP_162377510.1">
    <property type="nucleotide sequence ID" value="NZ_JBHTKN010000001.1"/>
</dbReference>
<feature type="transmembrane region" description="Helical" evidence="1">
    <location>
        <begin position="174"/>
        <end position="192"/>
    </location>
</feature>
<comment type="caution">
    <text evidence="2">The sequence shown here is derived from an EMBL/GenBank/DDBJ whole genome shotgun (WGS) entry which is preliminary data.</text>
</comment>
<keyword evidence="1" id="KW-1133">Transmembrane helix</keyword>
<evidence type="ECO:0008006" key="4">
    <source>
        <dbReference type="Google" id="ProtNLM"/>
    </source>
</evidence>
<dbReference type="EMBL" id="JBHTKN010000001">
    <property type="protein sequence ID" value="MFD1041260.1"/>
    <property type="molecule type" value="Genomic_DNA"/>
</dbReference>
<feature type="transmembrane region" description="Helical" evidence="1">
    <location>
        <begin position="20"/>
        <end position="37"/>
    </location>
</feature>
<evidence type="ECO:0000313" key="3">
    <source>
        <dbReference type="Proteomes" id="UP001597033"/>
    </source>
</evidence>
<keyword evidence="3" id="KW-1185">Reference proteome</keyword>
<feature type="transmembrane region" description="Helical" evidence="1">
    <location>
        <begin position="106"/>
        <end position="124"/>
    </location>
</feature>
<dbReference type="Proteomes" id="UP001597033">
    <property type="component" value="Unassembled WGS sequence"/>
</dbReference>
<keyword evidence="1" id="KW-0812">Transmembrane</keyword>
<sequence length="193" mass="20957">MSHAAPPAAPARWWVRWPSLLLHPFAVFALLTLVAAWRLDPAALPRAMAGMAVVVAIVWAFAWWRWRSGRWSTVDASRAQERPLLYAIALSLAGAYWLWIGGRASAMSTGVLSAIAMLCIAGLANRWIKLSLHMACLVFAGVVLLGLWRPLGLVLLACVPLLAWSRLRLARHTWVEVLGGSVLGALAGALLLP</sequence>
<keyword evidence="1" id="KW-0472">Membrane</keyword>
<reference evidence="3" key="1">
    <citation type="journal article" date="2019" name="Int. J. Syst. Evol. Microbiol.">
        <title>The Global Catalogue of Microorganisms (GCM) 10K type strain sequencing project: providing services to taxonomists for standard genome sequencing and annotation.</title>
        <authorList>
            <consortium name="The Broad Institute Genomics Platform"/>
            <consortium name="The Broad Institute Genome Sequencing Center for Infectious Disease"/>
            <person name="Wu L."/>
            <person name="Ma J."/>
        </authorList>
    </citation>
    <scope>NUCLEOTIDE SEQUENCE [LARGE SCALE GENOMIC DNA]</scope>
    <source>
        <strain evidence="3">CCUG 55854</strain>
    </source>
</reference>
<feature type="transmembrane region" description="Helical" evidence="1">
    <location>
        <begin position="84"/>
        <end position="100"/>
    </location>
</feature>
<name>A0ABW3LWG4_9GAMM</name>
<gene>
    <name evidence="2" type="ORF">ACFQ2N_02705</name>
</gene>
<feature type="transmembrane region" description="Helical" evidence="1">
    <location>
        <begin position="136"/>
        <end position="162"/>
    </location>
</feature>
<evidence type="ECO:0000256" key="1">
    <source>
        <dbReference type="SAM" id="Phobius"/>
    </source>
</evidence>
<proteinExistence type="predicted"/>
<evidence type="ECO:0000313" key="2">
    <source>
        <dbReference type="EMBL" id="MFD1041260.1"/>
    </source>
</evidence>
<protein>
    <recommendedName>
        <fullName evidence="4">Phosphatidic acid phosphatase type 2/haloperoxidase domain-containing protein</fullName>
    </recommendedName>
</protein>